<evidence type="ECO:0000313" key="2">
    <source>
        <dbReference type="Ensembl" id="ENSCINP00000023459.2"/>
    </source>
</evidence>
<dbReference type="HOGENOM" id="CLU_1997607_0_0_1"/>
<reference evidence="2" key="4">
    <citation type="submission" date="2025-09" db="UniProtKB">
        <authorList>
            <consortium name="Ensembl"/>
        </authorList>
    </citation>
    <scope>IDENTIFICATION</scope>
</reference>
<proteinExistence type="predicted"/>
<reference evidence="2" key="3">
    <citation type="submission" date="2025-08" db="UniProtKB">
        <authorList>
            <consortium name="Ensembl"/>
        </authorList>
    </citation>
    <scope>IDENTIFICATION</scope>
</reference>
<reference evidence="2" key="2">
    <citation type="journal article" date="2008" name="Genome Biol.">
        <title>Improved genome assembly and evidence-based global gene model set for the chordate Ciona intestinalis: new insight into intron and operon populations.</title>
        <authorList>
            <person name="Satou Y."/>
            <person name="Mineta K."/>
            <person name="Ogasawara M."/>
            <person name="Sasakura Y."/>
            <person name="Shoguchi E."/>
            <person name="Ueno K."/>
            <person name="Yamada L."/>
            <person name="Matsumoto J."/>
            <person name="Wasserscheid J."/>
            <person name="Dewar K."/>
            <person name="Wiley G.B."/>
            <person name="Macmil S.L."/>
            <person name="Roe B.A."/>
            <person name="Zeller R.W."/>
            <person name="Hastings K.E."/>
            <person name="Lemaire P."/>
            <person name="Lindquist E."/>
            <person name="Endo T."/>
            <person name="Hotta K."/>
            <person name="Inaba K."/>
        </authorList>
    </citation>
    <scope>NUCLEOTIDE SEQUENCE [LARGE SCALE GENOMIC DNA]</scope>
    <source>
        <strain evidence="2">wild type</strain>
    </source>
</reference>
<keyword evidence="1" id="KW-0812">Transmembrane</keyword>
<evidence type="ECO:0000313" key="3">
    <source>
        <dbReference type="Proteomes" id="UP000008144"/>
    </source>
</evidence>
<feature type="transmembrane region" description="Helical" evidence="1">
    <location>
        <begin position="33"/>
        <end position="53"/>
    </location>
</feature>
<evidence type="ECO:0000256" key="1">
    <source>
        <dbReference type="SAM" id="Phobius"/>
    </source>
</evidence>
<protein>
    <submittedName>
        <fullName evidence="2">Uncharacterized protein</fullName>
    </submittedName>
</protein>
<reference evidence="3" key="1">
    <citation type="journal article" date="2002" name="Science">
        <title>The draft genome of Ciona intestinalis: insights into chordate and vertebrate origins.</title>
        <authorList>
            <person name="Dehal P."/>
            <person name="Satou Y."/>
            <person name="Campbell R.K."/>
            <person name="Chapman J."/>
            <person name="Degnan B."/>
            <person name="De Tomaso A."/>
            <person name="Davidson B."/>
            <person name="Di Gregorio A."/>
            <person name="Gelpke M."/>
            <person name="Goodstein D.M."/>
            <person name="Harafuji N."/>
            <person name="Hastings K.E."/>
            <person name="Ho I."/>
            <person name="Hotta K."/>
            <person name="Huang W."/>
            <person name="Kawashima T."/>
            <person name="Lemaire P."/>
            <person name="Martinez D."/>
            <person name="Meinertzhagen I.A."/>
            <person name="Necula S."/>
            <person name="Nonaka M."/>
            <person name="Putnam N."/>
            <person name="Rash S."/>
            <person name="Saiga H."/>
            <person name="Satake M."/>
            <person name="Terry A."/>
            <person name="Yamada L."/>
            <person name="Wang H.G."/>
            <person name="Awazu S."/>
            <person name="Azumi K."/>
            <person name="Boore J."/>
            <person name="Branno M."/>
            <person name="Chin-Bow S."/>
            <person name="DeSantis R."/>
            <person name="Doyle S."/>
            <person name="Francino P."/>
            <person name="Keys D.N."/>
            <person name="Haga S."/>
            <person name="Hayashi H."/>
            <person name="Hino K."/>
            <person name="Imai K.S."/>
            <person name="Inaba K."/>
            <person name="Kano S."/>
            <person name="Kobayashi K."/>
            <person name="Kobayashi M."/>
            <person name="Lee B.I."/>
            <person name="Makabe K.W."/>
            <person name="Manohar C."/>
            <person name="Matassi G."/>
            <person name="Medina M."/>
            <person name="Mochizuki Y."/>
            <person name="Mount S."/>
            <person name="Morishita T."/>
            <person name="Miura S."/>
            <person name="Nakayama A."/>
            <person name="Nishizaka S."/>
            <person name="Nomoto H."/>
            <person name="Ohta F."/>
            <person name="Oishi K."/>
            <person name="Rigoutsos I."/>
            <person name="Sano M."/>
            <person name="Sasaki A."/>
            <person name="Sasakura Y."/>
            <person name="Shoguchi E."/>
            <person name="Shin-i T."/>
            <person name="Spagnuolo A."/>
            <person name="Stainier D."/>
            <person name="Suzuki M.M."/>
            <person name="Tassy O."/>
            <person name="Takatori N."/>
            <person name="Tokuoka M."/>
            <person name="Yagi K."/>
            <person name="Yoshizaki F."/>
            <person name="Wada S."/>
            <person name="Zhang C."/>
            <person name="Hyatt P.D."/>
            <person name="Larimer F."/>
            <person name="Detter C."/>
            <person name="Doggett N."/>
            <person name="Glavina T."/>
            <person name="Hawkins T."/>
            <person name="Richardson P."/>
            <person name="Lucas S."/>
            <person name="Kohara Y."/>
            <person name="Levine M."/>
            <person name="Satoh N."/>
            <person name="Rokhsar D.S."/>
        </authorList>
    </citation>
    <scope>NUCLEOTIDE SEQUENCE [LARGE SCALE GENOMIC DNA]</scope>
</reference>
<dbReference type="Proteomes" id="UP000008144">
    <property type="component" value="Chromosome 3"/>
</dbReference>
<name>F6XEY2_CIOIN</name>
<keyword evidence="1" id="KW-0472">Membrane</keyword>
<keyword evidence="1" id="KW-1133">Transmembrane helix</keyword>
<keyword evidence="3" id="KW-1185">Reference proteome</keyword>
<dbReference type="Ensembl" id="ENSCINT00000023705.2">
    <property type="protein sequence ID" value="ENSCINP00000023459.2"/>
    <property type="gene ID" value="ENSCING00000012608.2"/>
</dbReference>
<dbReference type="InParanoid" id="F6XEY2"/>
<sequence length="125" mass="13794">MGERVFSTAVDTNSVQAPPRDGLQALSPISYTLIYSCVAVVLFLFVLFTLWVIAQCCDRNRPFVTRKRLVNSHHFLRRNQSMCEPLYGSTTCISTYVEDGIGSVVNASNSGKATVPVRYISNSAP</sequence>
<organism evidence="2 3">
    <name type="scientific">Ciona intestinalis</name>
    <name type="common">Transparent sea squirt</name>
    <name type="synonym">Ascidia intestinalis</name>
    <dbReference type="NCBI Taxonomy" id="7719"/>
    <lineage>
        <taxon>Eukaryota</taxon>
        <taxon>Metazoa</taxon>
        <taxon>Chordata</taxon>
        <taxon>Tunicata</taxon>
        <taxon>Ascidiacea</taxon>
        <taxon>Phlebobranchia</taxon>
        <taxon>Cionidae</taxon>
        <taxon>Ciona</taxon>
    </lineage>
</organism>
<dbReference type="EMBL" id="EAAA01001823">
    <property type="status" value="NOT_ANNOTATED_CDS"/>
    <property type="molecule type" value="Genomic_DNA"/>
</dbReference>
<dbReference type="AlphaFoldDB" id="F6XEY2"/>
<accession>F6XEY2</accession>